<evidence type="ECO:0000256" key="2">
    <source>
        <dbReference type="ARBA" id="ARBA00022649"/>
    </source>
</evidence>
<dbReference type="STRING" id="1907939.BKL49_11730"/>
<dbReference type="GO" id="GO:0006355">
    <property type="term" value="P:regulation of DNA-templated transcription"/>
    <property type="evidence" value="ECO:0007669"/>
    <property type="project" value="InterPro"/>
</dbReference>
<proteinExistence type="inferred from homology"/>
<accession>A0A1V3JF07</accession>
<evidence type="ECO:0000313" key="3">
    <source>
        <dbReference type="EMBL" id="OOF55335.1"/>
    </source>
</evidence>
<dbReference type="GO" id="GO:0044010">
    <property type="term" value="P:single-species biofilm formation"/>
    <property type="evidence" value="ECO:0007669"/>
    <property type="project" value="InterPro"/>
</dbReference>
<dbReference type="EMBL" id="MLHQ01000041">
    <property type="protein sequence ID" value="OOF55335.1"/>
    <property type="molecule type" value="Genomic_DNA"/>
</dbReference>
<evidence type="ECO:0000256" key="1">
    <source>
        <dbReference type="ARBA" id="ARBA00010562"/>
    </source>
</evidence>
<dbReference type="GO" id="GO:0006351">
    <property type="term" value="P:DNA-templated transcription"/>
    <property type="evidence" value="ECO:0007669"/>
    <property type="project" value="TreeGrafter"/>
</dbReference>
<dbReference type="RefSeq" id="WP_077425734.1">
    <property type="nucleotide sequence ID" value="NZ_MLHQ01000041.1"/>
</dbReference>
<comment type="caution">
    <text evidence="3">The sequence shown here is derived from an EMBL/GenBank/DDBJ whole genome shotgun (WGS) entry which is preliminary data.</text>
</comment>
<gene>
    <name evidence="3" type="ORF">BKL49_11730</name>
</gene>
<keyword evidence="2" id="KW-1277">Toxin-antitoxin system</keyword>
<evidence type="ECO:0000313" key="4">
    <source>
        <dbReference type="Proteomes" id="UP000188602"/>
    </source>
</evidence>
<dbReference type="AlphaFoldDB" id="A0A1V3JF07"/>
<dbReference type="Gene3D" id="1.10.1220.10">
    <property type="entry name" value="Met repressor-like"/>
    <property type="match status" value="1"/>
</dbReference>
<dbReference type="InterPro" id="IPR013321">
    <property type="entry name" value="Arc_rbn_hlx_hlx"/>
</dbReference>
<dbReference type="Pfam" id="PF04221">
    <property type="entry name" value="RelB"/>
    <property type="match status" value="1"/>
</dbReference>
<dbReference type="OrthoDB" id="5689488at2"/>
<sequence>MNSTLTIRVEQQIKQLAAENAKRLGLDLSTVIRMLLQQLATQATIPKELLEPNAETLQAIYELENNLNVSRYKNVEELTADLGW</sequence>
<protein>
    <submittedName>
        <fullName evidence="3">Damage-inducible protein J</fullName>
    </submittedName>
</protein>
<keyword evidence="4" id="KW-1185">Reference proteome</keyword>
<organism evidence="3 4">
    <name type="scientific">Rodentibacter myodis</name>
    <dbReference type="NCBI Taxonomy" id="1907939"/>
    <lineage>
        <taxon>Bacteria</taxon>
        <taxon>Pseudomonadati</taxon>
        <taxon>Pseudomonadota</taxon>
        <taxon>Gammaproteobacteria</taxon>
        <taxon>Pasteurellales</taxon>
        <taxon>Pasteurellaceae</taxon>
        <taxon>Rodentibacter</taxon>
    </lineage>
</organism>
<reference evidence="3 4" key="1">
    <citation type="submission" date="2016-10" db="EMBL/GenBank/DDBJ databases">
        <title>Rodentibacter gen. nov. and new species.</title>
        <authorList>
            <person name="Christensen H."/>
        </authorList>
    </citation>
    <scope>NUCLEOTIDE SEQUENCE [LARGE SCALE GENOMIC DNA]</scope>
    <source>
        <strain evidence="3 4">Ac151</strain>
    </source>
</reference>
<dbReference type="Proteomes" id="UP000188602">
    <property type="component" value="Unassembled WGS sequence"/>
</dbReference>
<dbReference type="PANTHER" id="PTHR38781">
    <property type="entry name" value="ANTITOXIN DINJ-RELATED"/>
    <property type="match status" value="1"/>
</dbReference>
<dbReference type="InterPro" id="IPR026262">
    <property type="entry name" value="DinJ"/>
</dbReference>
<dbReference type="NCBIfam" id="TIGR02384">
    <property type="entry name" value="RelB_DinJ"/>
    <property type="match status" value="1"/>
</dbReference>
<dbReference type="GO" id="GO:0000987">
    <property type="term" value="F:cis-regulatory region sequence-specific DNA binding"/>
    <property type="evidence" value="ECO:0007669"/>
    <property type="project" value="InterPro"/>
</dbReference>
<dbReference type="GO" id="GO:0015643">
    <property type="term" value="F:toxic substance binding"/>
    <property type="evidence" value="ECO:0007669"/>
    <property type="project" value="InterPro"/>
</dbReference>
<dbReference type="PANTHER" id="PTHR38781:SF1">
    <property type="entry name" value="ANTITOXIN DINJ-RELATED"/>
    <property type="match status" value="1"/>
</dbReference>
<name>A0A1V3JF07_9PAST</name>
<dbReference type="InterPro" id="IPR007337">
    <property type="entry name" value="RelB/DinJ"/>
</dbReference>
<comment type="similarity">
    <text evidence="1">Belongs to the RelB/DinJ antitoxin family.</text>
</comment>
<dbReference type="PIRSF" id="PIRSF003108">
    <property type="entry name" value="DinJ"/>
    <property type="match status" value="1"/>
</dbReference>